<evidence type="ECO:0000256" key="11">
    <source>
        <dbReference type="ARBA" id="ARBA00032480"/>
    </source>
</evidence>
<evidence type="ECO:0000313" key="20">
    <source>
        <dbReference type="Proteomes" id="UP000193467"/>
    </source>
</evidence>
<evidence type="ECO:0000256" key="3">
    <source>
        <dbReference type="ARBA" id="ARBA00015443"/>
    </source>
</evidence>
<proteinExistence type="inferred from homology"/>
<dbReference type="InParanoid" id="A0A1Y2G2T9"/>
<dbReference type="Pfam" id="PF04446">
    <property type="entry name" value="Thg1"/>
    <property type="match status" value="1"/>
</dbReference>
<evidence type="ECO:0000259" key="17">
    <source>
        <dbReference type="Pfam" id="PF04446"/>
    </source>
</evidence>
<accession>A0A1Y2G2T9</accession>
<dbReference type="InterPro" id="IPR038469">
    <property type="entry name" value="tRNAHis_GuaTrfase_Thg1_sf"/>
</dbReference>
<dbReference type="InterPro" id="IPR007537">
    <property type="entry name" value="tRNAHis_GuaTrfase_Thg1"/>
</dbReference>
<gene>
    <name evidence="19" type="ORF">BCR35DRAFT_320195</name>
</gene>
<dbReference type="OrthoDB" id="62560at2759"/>
<evidence type="ECO:0000256" key="8">
    <source>
        <dbReference type="ARBA" id="ARBA00022741"/>
    </source>
</evidence>
<keyword evidence="4 12" id="KW-0808">Transferase</keyword>
<evidence type="ECO:0000259" key="18">
    <source>
        <dbReference type="Pfam" id="PF14413"/>
    </source>
</evidence>
<protein>
    <recommendedName>
        <fullName evidence="3 12">tRNA(His) guanylyltransferase</fullName>
        <ecNumber evidence="2 12">2.7.7.79</ecNumber>
    </recommendedName>
    <alternativeName>
        <fullName evidence="11 12">tRNA-histidine guanylyltransferase</fullName>
    </alternativeName>
</protein>
<dbReference type="Proteomes" id="UP000193467">
    <property type="component" value="Unassembled WGS sequence"/>
</dbReference>
<evidence type="ECO:0000256" key="13">
    <source>
        <dbReference type="PIRSR" id="PIRSR028980-1"/>
    </source>
</evidence>
<feature type="binding site" evidence="14">
    <location>
        <position position="79"/>
    </location>
    <ligand>
        <name>Mg(2+)</name>
        <dbReference type="ChEBI" id="CHEBI:18420"/>
        <label>1</label>
        <note>catalytic</note>
    </ligand>
</feature>
<keyword evidence="20" id="KW-1185">Reference proteome</keyword>
<dbReference type="STRING" id="106004.A0A1Y2G2T9"/>
<feature type="binding site" evidence="14">
    <location>
        <position position="29"/>
    </location>
    <ligand>
        <name>Mg(2+)</name>
        <dbReference type="ChEBI" id="CHEBI:18420"/>
        <label>1</label>
        <note>catalytic</note>
    </ligand>
</feature>
<feature type="compositionally biased region" description="Low complexity" evidence="15">
    <location>
        <begin position="227"/>
        <end position="256"/>
    </location>
</feature>
<comment type="cofactor">
    <cofactor evidence="14">
        <name>Mg(2+)</name>
        <dbReference type="ChEBI" id="CHEBI:18420"/>
    </cofactor>
    <text evidence="14">Binds 2 magnesium ions per subunit.</text>
</comment>
<dbReference type="EMBL" id="MCGR01000002">
    <property type="protein sequence ID" value="ORY91696.1"/>
    <property type="molecule type" value="Genomic_DNA"/>
</dbReference>
<evidence type="ECO:0000256" key="2">
    <source>
        <dbReference type="ARBA" id="ARBA00012511"/>
    </source>
</evidence>
<feature type="binding site" evidence="14">
    <location>
        <position position="30"/>
    </location>
    <ligand>
        <name>Mg(2+)</name>
        <dbReference type="ChEBI" id="CHEBI:18420"/>
        <label>1</label>
        <note>catalytic</note>
    </ligand>
</feature>
<evidence type="ECO:0000256" key="6">
    <source>
        <dbReference type="ARBA" id="ARBA00022695"/>
    </source>
</evidence>
<evidence type="ECO:0000256" key="16">
    <source>
        <dbReference type="SAM" id="Phobius"/>
    </source>
</evidence>
<dbReference type="GO" id="GO:0005525">
    <property type="term" value="F:GTP binding"/>
    <property type="evidence" value="ECO:0007669"/>
    <property type="project" value="UniProtKB-UniRule"/>
</dbReference>
<evidence type="ECO:0000256" key="5">
    <source>
        <dbReference type="ARBA" id="ARBA00022694"/>
    </source>
</evidence>
<feature type="domain" description="Thg1 C-terminal" evidence="18">
    <location>
        <begin position="144"/>
        <end position="289"/>
    </location>
</feature>
<feature type="binding site" evidence="14">
    <location>
        <position position="29"/>
    </location>
    <ligand>
        <name>Mg(2+)</name>
        <dbReference type="ChEBI" id="CHEBI:18420"/>
        <label>2</label>
        <note>catalytic</note>
    </ligand>
</feature>
<keyword evidence="6 12" id="KW-0548">Nucleotidyltransferase</keyword>
<feature type="region of interest" description="Disordered" evidence="15">
    <location>
        <begin position="226"/>
        <end position="276"/>
    </location>
</feature>
<keyword evidence="16" id="KW-0472">Membrane</keyword>
<dbReference type="PIRSF" id="PIRSF028980">
    <property type="entry name" value="tRNAHis_guanylyltransferase"/>
    <property type="match status" value="1"/>
</dbReference>
<keyword evidence="10 12" id="KW-0342">GTP-binding</keyword>
<evidence type="ECO:0000256" key="9">
    <source>
        <dbReference type="ARBA" id="ARBA00022842"/>
    </source>
</evidence>
<reference evidence="19 20" key="1">
    <citation type="submission" date="2016-07" db="EMBL/GenBank/DDBJ databases">
        <title>Pervasive Adenine N6-methylation of Active Genes in Fungi.</title>
        <authorList>
            <consortium name="DOE Joint Genome Institute"/>
            <person name="Mondo S.J."/>
            <person name="Dannebaum R.O."/>
            <person name="Kuo R.C."/>
            <person name="Labutti K."/>
            <person name="Haridas S."/>
            <person name="Kuo A."/>
            <person name="Salamov A."/>
            <person name="Ahrendt S.R."/>
            <person name="Lipzen A."/>
            <person name="Sullivan W."/>
            <person name="Andreopoulos W.B."/>
            <person name="Clum A."/>
            <person name="Lindquist E."/>
            <person name="Daum C."/>
            <person name="Ramamoorthy G.K."/>
            <person name="Gryganskyi A."/>
            <person name="Culley D."/>
            <person name="Magnuson J.K."/>
            <person name="James T.Y."/>
            <person name="O'Malley M.A."/>
            <person name="Stajich J.E."/>
            <person name="Spatafora J.W."/>
            <person name="Visel A."/>
            <person name="Grigoriev I.V."/>
        </authorList>
    </citation>
    <scope>NUCLEOTIDE SEQUENCE [LARGE SCALE GENOMIC DNA]</scope>
    <source>
        <strain evidence="19 20">62-1032</strain>
    </source>
</reference>
<keyword evidence="7 12" id="KW-0479">Metal-binding</keyword>
<feature type="binding site" evidence="13">
    <location>
        <begin position="78"/>
        <end position="79"/>
    </location>
    <ligand>
        <name>GTP</name>
        <dbReference type="ChEBI" id="CHEBI:37565"/>
    </ligand>
</feature>
<evidence type="ECO:0000256" key="14">
    <source>
        <dbReference type="PIRSR" id="PIRSR028980-2"/>
    </source>
</evidence>
<dbReference type="GO" id="GO:0008193">
    <property type="term" value="F:tRNA guanylyltransferase activity"/>
    <property type="evidence" value="ECO:0007669"/>
    <property type="project" value="UniProtKB-UniRule"/>
</dbReference>
<dbReference type="Gene3D" id="3.30.70.3000">
    <property type="match status" value="1"/>
</dbReference>
<evidence type="ECO:0000256" key="1">
    <source>
        <dbReference type="ARBA" id="ARBA00010113"/>
    </source>
</evidence>
<dbReference type="PANTHER" id="PTHR12729:SF6">
    <property type="entry name" value="TRNA(HIS) GUANYLYLTRANSFERASE-RELATED"/>
    <property type="match status" value="1"/>
</dbReference>
<sequence>MAGSRYAYTRTFELPDPLLPTTFFVIRLDGKGFHGFSKAHDFDKPNDVKALELMNMAAKRTMEGKELMGECVIGFGESDEYSFVFKRSCKLHGRRQSKLVTLVTSLFTSAYVFLWPSYFPNSPLQLDELPVFDGRIVQYSTELEVKDYLRWRQVDTHINNMYNTCFWALVLEGGMTAQEANKELSGTISSQKQELLFSRFGINYNNLPPMFRKGSVLVWEDEPTPAPIEAASEPEAVEPSSSSTSAEPSPSASPAPLLTPDGRPRRNKKLDKKTVKPKRRVIVVHEDLIGESWWEEGGRGAGILQG</sequence>
<keyword evidence="5 12" id="KW-0819">tRNA processing</keyword>
<evidence type="ECO:0000256" key="4">
    <source>
        <dbReference type="ARBA" id="ARBA00022679"/>
    </source>
</evidence>
<dbReference type="Pfam" id="PF14413">
    <property type="entry name" value="Thg1C"/>
    <property type="match status" value="1"/>
</dbReference>
<keyword evidence="16" id="KW-1133">Transmembrane helix</keyword>
<keyword evidence="8 12" id="KW-0547">Nucleotide-binding</keyword>
<dbReference type="GO" id="GO:0000287">
    <property type="term" value="F:magnesium ion binding"/>
    <property type="evidence" value="ECO:0007669"/>
    <property type="project" value="UniProtKB-UniRule"/>
</dbReference>
<dbReference type="GO" id="GO:0006400">
    <property type="term" value="P:tRNA modification"/>
    <property type="evidence" value="ECO:0007669"/>
    <property type="project" value="UniProtKB-UniRule"/>
</dbReference>
<evidence type="ECO:0000256" key="10">
    <source>
        <dbReference type="ARBA" id="ARBA00023134"/>
    </source>
</evidence>
<comment type="catalytic activity">
    <reaction evidence="12">
        <text>a 5'-end ribonucleotide-tRNA(His) + GTP + ATP + H2O = a 5'-end phospho-guanosine-ribonucleotide-tRNA(His) + AMP + 2 diphosphate + H(+)</text>
        <dbReference type="Rhea" id="RHEA:54564"/>
        <dbReference type="Rhea" id="RHEA-COMP:14193"/>
        <dbReference type="Rhea" id="RHEA-COMP:14917"/>
        <dbReference type="ChEBI" id="CHEBI:15377"/>
        <dbReference type="ChEBI" id="CHEBI:15378"/>
        <dbReference type="ChEBI" id="CHEBI:30616"/>
        <dbReference type="ChEBI" id="CHEBI:33019"/>
        <dbReference type="ChEBI" id="CHEBI:37565"/>
        <dbReference type="ChEBI" id="CHEBI:138282"/>
        <dbReference type="ChEBI" id="CHEBI:141847"/>
        <dbReference type="ChEBI" id="CHEBI:456215"/>
        <dbReference type="EC" id="2.7.7.79"/>
    </reaction>
</comment>
<dbReference type="AlphaFoldDB" id="A0A1Y2G2T9"/>
<evidence type="ECO:0000313" key="19">
    <source>
        <dbReference type="EMBL" id="ORY91696.1"/>
    </source>
</evidence>
<feature type="transmembrane region" description="Helical" evidence="16">
    <location>
        <begin position="99"/>
        <end position="118"/>
    </location>
</feature>
<evidence type="ECO:0000256" key="12">
    <source>
        <dbReference type="PIRNR" id="PIRNR028980"/>
    </source>
</evidence>
<dbReference type="PANTHER" id="PTHR12729">
    <property type="entry name" value="TRNA(HIS) GUANYLYLTRANSFERASE-RELATED"/>
    <property type="match status" value="1"/>
</dbReference>
<keyword evidence="16" id="KW-0812">Transmembrane</keyword>
<dbReference type="EC" id="2.7.7.79" evidence="2 12"/>
<dbReference type="InterPro" id="IPR025845">
    <property type="entry name" value="Thg1_C_dom"/>
</dbReference>
<comment type="function">
    <text evidence="12">Adds a GMP to the 5'-end of tRNA(His) after transcription and RNase P cleavage.</text>
</comment>
<name>A0A1Y2G2T9_9BASI</name>
<comment type="caution">
    <text evidence="19">The sequence shown here is derived from an EMBL/GenBank/DDBJ whole genome shotgun (WGS) entry which is preliminary data.</text>
</comment>
<feature type="domain" description="tRNAHis guanylyltransferase catalytic" evidence="17">
    <location>
        <begin position="6"/>
        <end position="139"/>
    </location>
</feature>
<organism evidence="19 20">
    <name type="scientific">Leucosporidium creatinivorum</name>
    <dbReference type="NCBI Taxonomy" id="106004"/>
    <lineage>
        <taxon>Eukaryota</taxon>
        <taxon>Fungi</taxon>
        <taxon>Dikarya</taxon>
        <taxon>Basidiomycota</taxon>
        <taxon>Pucciniomycotina</taxon>
        <taxon>Microbotryomycetes</taxon>
        <taxon>Leucosporidiales</taxon>
        <taxon>Leucosporidium</taxon>
    </lineage>
</organism>
<evidence type="ECO:0000256" key="15">
    <source>
        <dbReference type="SAM" id="MobiDB-lite"/>
    </source>
</evidence>
<keyword evidence="9 12" id="KW-0460">Magnesium</keyword>
<dbReference type="InterPro" id="IPR024956">
    <property type="entry name" value="tRNAHis_GuaTrfase_cat"/>
</dbReference>
<evidence type="ECO:0000256" key="7">
    <source>
        <dbReference type="ARBA" id="ARBA00022723"/>
    </source>
</evidence>
<comment type="similarity">
    <text evidence="1 12">Belongs to the tRNA(His) guanylyltransferase family.</text>
</comment>
<dbReference type="FunCoup" id="A0A1Y2G2T9">
    <property type="interactions" value="329"/>
</dbReference>
<feature type="binding site" evidence="14">
    <location>
        <position position="79"/>
    </location>
    <ligand>
        <name>Mg(2+)</name>
        <dbReference type="ChEBI" id="CHEBI:18420"/>
        <label>2</label>
        <note>catalytic</note>
    </ligand>
</feature>
<feature type="compositionally biased region" description="Basic residues" evidence="15">
    <location>
        <begin position="265"/>
        <end position="276"/>
    </location>
</feature>